<dbReference type="Proteomes" id="UP001595956">
    <property type="component" value="Unassembled WGS sequence"/>
</dbReference>
<proteinExistence type="predicted"/>
<dbReference type="RefSeq" id="WP_345181568.1">
    <property type="nucleotide sequence ID" value="NZ_BAABFQ010000009.1"/>
</dbReference>
<evidence type="ECO:0000313" key="1">
    <source>
        <dbReference type="EMBL" id="MFC5495495.1"/>
    </source>
</evidence>
<accession>A0ABW0N4X2</accession>
<gene>
    <name evidence="1" type="ORF">ACFPKY_20470</name>
</gene>
<sequence length="224" mass="24545">MPALLPRLSREELTLLGQLRGAVSTTVLPPGAPGDMLVRQIRVRRSLLHYYIDQFPSLDDLERAGVDAVCDIATVLHLEPWTDPSVLSHTLRPLRQMVGPEEELGFGPEYSRVLDVLGGIIKTTTELERTEAVRRAWLSHPLRYWDGMADQLLAAAAMTHRQVSLRMVHRVTGVSSESVRRSAVFRSARLRAAAIILADVLDASVVAAASAPWDAGLDAGREAA</sequence>
<name>A0ABW0N4X2_9ACTN</name>
<organism evidence="1 2">
    <name type="scientific">Nocardioides caricicola</name>
    <dbReference type="NCBI Taxonomy" id="634770"/>
    <lineage>
        <taxon>Bacteria</taxon>
        <taxon>Bacillati</taxon>
        <taxon>Actinomycetota</taxon>
        <taxon>Actinomycetes</taxon>
        <taxon>Propionibacteriales</taxon>
        <taxon>Nocardioidaceae</taxon>
        <taxon>Nocardioides</taxon>
    </lineage>
</organism>
<protein>
    <submittedName>
        <fullName evidence="1">Uncharacterized protein</fullName>
    </submittedName>
</protein>
<comment type="caution">
    <text evidence="1">The sequence shown here is derived from an EMBL/GenBank/DDBJ whole genome shotgun (WGS) entry which is preliminary data.</text>
</comment>
<evidence type="ECO:0000313" key="2">
    <source>
        <dbReference type="Proteomes" id="UP001595956"/>
    </source>
</evidence>
<dbReference type="EMBL" id="JBHSMD010000010">
    <property type="protein sequence ID" value="MFC5495495.1"/>
    <property type="molecule type" value="Genomic_DNA"/>
</dbReference>
<keyword evidence="2" id="KW-1185">Reference proteome</keyword>
<reference evidence="2" key="1">
    <citation type="journal article" date="2019" name="Int. J. Syst. Evol. Microbiol.">
        <title>The Global Catalogue of Microorganisms (GCM) 10K type strain sequencing project: providing services to taxonomists for standard genome sequencing and annotation.</title>
        <authorList>
            <consortium name="The Broad Institute Genomics Platform"/>
            <consortium name="The Broad Institute Genome Sequencing Center for Infectious Disease"/>
            <person name="Wu L."/>
            <person name="Ma J."/>
        </authorList>
    </citation>
    <scope>NUCLEOTIDE SEQUENCE [LARGE SCALE GENOMIC DNA]</scope>
    <source>
        <strain evidence="2">KACC 13778</strain>
    </source>
</reference>